<evidence type="ECO:0000313" key="2">
    <source>
        <dbReference type="Proteomes" id="UP000821865"/>
    </source>
</evidence>
<dbReference type="Proteomes" id="UP000821865">
    <property type="component" value="Chromosome 5"/>
</dbReference>
<gene>
    <name evidence="1" type="ORF">HPB49_023574</name>
</gene>
<organism evidence="1 2">
    <name type="scientific">Dermacentor silvarum</name>
    <name type="common">Tick</name>
    <dbReference type="NCBI Taxonomy" id="543639"/>
    <lineage>
        <taxon>Eukaryota</taxon>
        <taxon>Metazoa</taxon>
        <taxon>Ecdysozoa</taxon>
        <taxon>Arthropoda</taxon>
        <taxon>Chelicerata</taxon>
        <taxon>Arachnida</taxon>
        <taxon>Acari</taxon>
        <taxon>Parasitiformes</taxon>
        <taxon>Ixodida</taxon>
        <taxon>Ixodoidea</taxon>
        <taxon>Ixodidae</taxon>
        <taxon>Rhipicephalinae</taxon>
        <taxon>Dermacentor</taxon>
    </lineage>
</organism>
<protein>
    <submittedName>
        <fullName evidence="1">Uncharacterized protein</fullName>
    </submittedName>
</protein>
<dbReference type="EMBL" id="CM023474">
    <property type="protein sequence ID" value="KAH7950397.1"/>
    <property type="molecule type" value="Genomic_DNA"/>
</dbReference>
<proteinExistence type="predicted"/>
<keyword evidence="2" id="KW-1185">Reference proteome</keyword>
<accession>A0ACB8CTP9</accession>
<comment type="caution">
    <text evidence="1">The sequence shown here is derived from an EMBL/GenBank/DDBJ whole genome shotgun (WGS) entry which is preliminary data.</text>
</comment>
<reference evidence="1" key="1">
    <citation type="submission" date="2020-05" db="EMBL/GenBank/DDBJ databases">
        <title>Large-scale comparative analyses of tick genomes elucidate their genetic diversity and vector capacities.</title>
        <authorList>
            <person name="Jia N."/>
            <person name="Wang J."/>
            <person name="Shi W."/>
            <person name="Du L."/>
            <person name="Sun Y."/>
            <person name="Zhan W."/>
            <person name="Jiang J."/>
            <person name="Wang Q."/>
            <person name="Zhang B."/>
            <person name="Ji P."/>
            <person name="Sakyi L.B."/>
            <person name="Cui X."/>
            <person name="Yuan T."/>
            <person name="Jiang B."/>
            <person name="Yang W."/>
            <person name="Lam T.T.-Y."/>
            <person name="Chang Q."/>
            <person name="Ding S."/>
            <person name="Wang X."/>
            <person name="Zhu J."/>
            <person name="Ruan X."/>
            <person name="Zhao L."/>
            <person name="Wei J."/>
            <person name="Que T."/>
            <person name="Du C."/>
            <person name="Cheng J."/>
            <person name="Dai P."/>
            <person name="Han X."/>
            <person name="Huang E."/>
            <person name="Gao Y."/>
            <person name="Liu J."/>
            <person name="Shao H."/>
            <person name="Ye R."/>
            <person name="Li L."/>
            <person name="Wei W."/>
            <person name="Wang X."/>
            <person name="Wang C."/>
            <person name="Yang T."/>
            <person name="Huo Q."/>
            <person name="Li W."/>
            <person name="Guo W."/>
            <person name="Chen H."/>
            <person name="Zhou L."/>
            <person name="Ni X."/>
            <person name="Tian J."/>
            <person name="Zhou Y."/>
            <person name="Sheng Y."/>
            <person name="Liu T."/>
            <person name="Pan Y."/>
            <person name="Xia L."/>
            <person name="Li J."/>
            <person name="Zhao F."/>
            <person name="Cao W."/>
        </authorList>
    </citation>
    <scope>NUCLEOTIDE SEQUENCE</scope>
    <source>
        <strain evidence="1">Dsil-2018</strain>
    </source>
</reference>
<name>A0ACB8CTP9_DERSI</name>
<sequence>MEGNRAASSAENEKHKTHWSDDETRALLKVWEDHLSDLRKTKRNLKVYVAIAECLRAQGVEKSVKEIKSKIENLGNRYRLFIVWSTGRWAKKTPSHLQHHQMNVHIIQVHYTCPHHHTAQTTVGPNHRQK</sequence>
<evidence type="ECO:0000313" key="1">
    <source>
        <dbReference type="EMBL" id="KAH7950397.1"/>
    </source>
</evidence>